<evidence type="ECO:0000259" key="7">
    <source>
        <dbReference type="Pfam" id="PF23914"/>
    </source>
</evidence>
<evidence type="ECO:0000256" key="2">
    <source>
        <dbReference type="ARBA" id="ARBA00022737"/>
    </source>
</evidence>
<organism evidence="8 9">
    <name type="scientific">Methyloceanibacter superfactus</name>
    <dbReference type="NCBI Taxonomy" id="1774969"/>
    <lineage>
        <taxon>Bacteria</taxon>
        <taxon>Pseudomonadati</taxon>
        <taxon>Pseudomonadota</taxon>
        <taxon>Alphaproteobacteria</taxon>
        <taxon>Hyphomicrobiales</taxon>
        <taxon>Hyphomicrobiaceae</taxon>
        <taxon>Methyloceanibacter</taxon>
    </lineage>
</organism>
<keyword evidence="3" id="KW-0201">Cytochrome c-type biogenesis</keyword>
<evidence type="ECO:0000256" key="3">
    <source>
        <dbReference type="ARBA" id="ARBA00022748"/>
    </source>
</evidence>
<evidence type="ECO:0000256" key="5">
    <source>
        <dbReference type="SAM" id="MobiDB-lite"/>
    </source>
</evidence>
<dbReference type="PANTHER" id="PTHR47870:SF4">
    <property type="entry name" value="CYTOCHROME C-TYPE BIOGENESIS PROTEIN CYCH"/>
    <property type="match status" value="1"/>
</dbReference>
<proteinExistence type="predicted"/>
<keyword evidence="6" id="KW-0472">Membrane</keyword>
<feature type="region of interest" description="Disordered" evidence="5">
    <location>
        <begin position="351"/>
        <end position="382"/>
    </location>
</feature>
<evidence type="ECO:0000256" key="4">
    <source>
        <dbReference type="ARBA" id="ARBA00022803"/>
    </source>
</evidence>
<accession>A0A1E3W1R3</accession>
<dbReference type="STRING" id="1774969.AUC69_08690"/>
<dbReference type="OrthoDB" id="9815847at2"/>
<keyword evidence="6" id="KW-1133">Transmembrane helix</keyword>
<dbReference type="PANTHER" id="PTHR47870">
    <property type="entry name" value="CYTOCHROME C-TYPE BIOGENESIS PROTEIN CCMH"/>
    <property type="match status" value="1"/>
</dbReference>
<dbReference type="InterPro" id="IPR056413">
    <property type="entry name" value="TPR_CcmH_CycH"/>
</dbReference>
<dbReference type="GO" id="GO:0017004">
    <property type="term" value="P:cytochrome complex assembly"/>
    <property type="evidence" value="ECO:0007669"/>
    <property type="project" value="UniProtKB-KW"/>
</dbReference>
<dbReference type="NCBIfam" id="TIGR03142">
    <property type="entry name" value="cytochro_ccmI"/>
    <property type="match status" value="1"/>
</dbReference>
<dbReference type="Gene3D" id="1.25.40.10">
    <property type="entry name" value="Tetratricopeptide repeat domain"/>
    <property type="match status" value="1"/>
</dbReference>
<evidence type="ECO:0000256" key="1">
    <source>
        <dbReference type="ARBA" id="ARBA00004196"/>
    </source>
</evidence>
<feature type="transmembrane region" description="Helical" evidence="6">
    <location>
        <begin position="94"/>
        <end position="114"/>
    </location>
</feature>
<dbReference type="InterPro" id="IPR017560">
    <property type="entry name" value="Cyt_c_biogenesis_CcmI"/>
</dbReference>
<evidence type="ECO:0000313" key="8">
    <source>
        <dbReference type="EMBL" id="ODR99683.1"/>
    </source>
</evidence>
<keyword evidence="2" id="KW-0677">Repeat</keyword>
<keyword evidence="4" id="KW-0802">TPR repeat</keyword>
<protein>
    <recommendedName>
        <fullName evidence="7">Cytochrome c-type biogenesis protein H TPR domain-containing protein</fullName>
    </recommendedName>
</protein>
<dbReference type="SUPFAM" id="SSF48452">
    <property type="entry name" value="TPR-like"/>
    <property type="match status" value="1"/>
</dbReference>
<comment type="caution">
    <text evidence="8">The sequence shown here is derived from an EMBL/GenBank/DDBJ whole genome shotgun (WGS) entry which is preliminary data.</text>
</comment>
<dbReference type="EMBL" id="LPWF01000016">
    <property type="protein sequence ID" value="ODR99683.1"/>
    <property type="molecule type" value="Genomic_DNA"/>
</dbReference>
<dbReference type="RefSeq" id="WP_083239114.1">
    <property type="nucleotide sequence ID" value="NZ_LPWF01000016.1"/>
</dbReference>
<dbReference type="Proteomes" id="UP000094472">
    <property type="component" value="Unassembled WGS sequence"/>
</dbReference>
<comment type="subcellular location">
    <subcellularLocation>
        <location evidence="1">Cell envelope</location>
    </subcellularLocation>
</comment>
<dbReference type="GO" id="GO:0030313">
    <property type="term" value="C:cell envelope"/>
    <property type="evidence" value="ECO:0007669"/>
    <property type="project" value="UniProtKB-SubCell"/>
</dbReference>
<dbReference type="Pfam" id="PF23914">
    <property type="entry name" value="TPR_CcmH_CycH"/>
    <property type="match status" value="1"/>
</dbReference>
<evidence type="ECO:0000256" key="6">
    <source>
        <dbReference type="SAM" id="Phobius"/>
    </source>
</evidence>
<keyword evidence="9" id="KW-1185">Reference proteome</keyword>
<dbReference type="AlphaFoldDB" id="A0A1E3W1R3"/>
<reference evidence="8 9" key="1">
    <citation type="journal article" date="2016" name="Environ. Microbiol.">
        <title>New Methyloceanibacter diversity from North Sea sediments includes methanotroph containing solely the soluble methane monooxygenase.</title>
        <authorList>
            <person name="Vekeman B."/>
            <person name="Kerckhof F.M."/>
            <person name="Cremers G."/>
            <person name="de Vos P."/>
            <person name="Vandamme P."/>
            <person name="Boon N."/>
            <person name="Op den Camp H.J."/>
            <person name="Heylen K."/>
        </authorList>
    </citation>
    <scope>NUCLEOTIDE SEQUENCE [LARGE SCALE GENOMIC DNA]</scope>
    <source>
        <strain evidence="8 9">R-67175</strain>
    </source>
</reference>
<dbReference type="InterPro" id="IPR051263">
    <property type="entry name" value="C-type_cytochrome_biogenesis"/>
</dbReference>
<dbReference type="GO" id="GO:0005886">
    <property type="term" value="C:plasma membrane"/>
    <property type="evidence" value="ECO:0007669"/>
    <property type="project" value="TreeGrafter"/>
</dbReference>
<keyword evidence="6" id="KW-0812">Transmembrane</keyword>
<feature type="domain" description="Cytochrome c-type biogenesis protein H TPR" evidence="7">
    <location>
        <begin position="127"/>
        <end position="259"/>
    </location>
</feature>
<dbReference type="InterPro" id="IPR011990">
    <property type="entry name" value="TPR-like_helical_dom_sf"/>
</dbReference>
<gene>
    <name evidence="8" type="ORF">AUC69_08690</name>
</gene>
<evidence type="ECO:0000313" key="9">
    <source>
        <dbReference type="Proteomes" id="UP000094472"/>
    </source>
</evidence>
<sequence length="382" mass="41029">MLLWVILAALTAIVLFFLLRPLAGGGGSEPAREAFNAAVYRDQLEEIDSDRARGLIGEAEAESARLEVARRLLATDAKRRKAKARTRAAGPARAALIAVALALPLAALGLYLFYGSPRLPDQPLAARLQDPASEQNIAVLVARVEARLRAHPEEGEGWDAIAPVYLSARRYADAAEAYAQSIRLLGATANRLSGYGQALVLEKGGLVTEEARTALERAVALDESLVEPRILIAIAKEQDGDYAAAIDGWRALLEKKGADEAWQAMVQKRIANAEAHLSGKAPAAAEGAPQGGMAGPSAADIAAAQNMSPADRQAMVETMVQKLATKLEQNSDDLAGWLRLVRAYTVLDRKDDARQRSPAPRPSLPATRTRRSNSTRWPQNLD</sequence>
<name>A0A1E3W1R3_9HYPH</name>